<sequence length="33" mass="3246">MGESNISVGIIGAGANTKLLHIPGLQAIKGVSV</sequence>
<gene>
    <name evidence="1" type="ORF">METZ01_LOCUS280766</name>
</gene>
<proteinExistence type="predicted"/>
<name>A0A382KXT4_9ZZZZ</name>
<dbReference type="AlphaFoldDB" id="A0A382KXT4"/>
<protein>
    <recommendedName>
        <fullName evidence="2">Gfo/Idh/MocA-like oxidoreductase N-terminal domain-containing protein</fullName>
    </recommendedName>
</protein>
<dbReference type="EMBL" id="UINC01082808">
    <property type="protein sequence ID" value="SVC27912.1"/>
    <property type="molecule type" value="Genomic_DNA"/>
</dbReference>
<organism evidence="1">
    <name type="scientific">marine metagenome</name>
    <dbReference type="NCBI Taxonomy" id="408172"/>
    <lineage>
        <taxon>unclassified sequences</taxon>
        <taxon>metagenomes</taxon>
        <taxon>ecological metagenomes</taxon>
    </lineage>
</organism>
<feature type="non-terminal residue" evidence="1">
    <location>
        <position position="33"/>
    </location>
</feature>
<evidence type="ECO:0008006" key="2">
    <source>
        <dbReference type="Google" id="ProtNLM"/>
    </source>
</evidence>
<accession>A0A382KXT4</accession>
<reference evidence="1" key="1">
    <citation type="submission" date="2018-05" db="EMBL/GenBank/DDBJ databases">
        <authorList>
            <person name="Lanie J.A."/>
            <person name="Ng W.-L."/>
            <person name="Kazmierczak K.M."/>
            <person name="Andrzejewski T.M."/>
            <person name="Davidsen T.M."/>
            <person name="Wayne K.J."/>
            <person name="Tettelin H."/>
            <person name="Glass J.I."/>
            <person name="Rusch D."/>
            <person name="Podicherti R."/>
            <person name="Tsui H.-C.T."/>
            <person name="Winkler M.E."/>
        </authorList>
    </citation>
    <scope>NUCLEOTIDE SEQUENCE</scope>
</reference>
<evidence type="ECO:0000313" key="1">
    <source>
        <dbReference type="EMBL" id="SVC27912.1"/>
    </source>
</evidence>